<proteinExistence type="predicted"/>
<dbReference type="InterPro" id="IPR036709">
    <property type="entry name" value="Autotransporte_beta_dom_sf"/>
</dbReference>
<dbReference type="RefSeq" id="WP_206543639.1">
    <property type="nucleotide sequence ID" value="NZ_LDTC01000237.1"/>
</dbReference>
<protein>
    <submittedName>
        <fullName evidence="2">Uncharacterized protein</fullName>
    </submittedName>
</protein>
<comment type="caution">
    <text evidence="2">The sequence shown here is derived from an EMBL/GenBank/DDBJ whole genome shotgun (WGS) entry which is preliminary data.</text>
</comment>
<gene>
    <name evidence="2" type="ORF">NS258_17765</name>
</gene>
<dbReference type="SUPFAM" id="SSF103515">
    <property type="entry name" value="Autotransporter"/>
    <property type="match status" value="1"/>
</dbReference>
<dbReference type="Proteomes" id="UP000074410">
    <property type="component" value="Unassembled WGS sequence"/>
</dbReference>
<feature type="region of interest" description="Disordered" evidence="1">
    <location>
        <begin position="218"/>
        <end position="257"/>
    </location>
</feature>
<name>A0A147J408_9SPHN</name>
<dbReference type="Gene3D" id="2.60.40.3440">
    <property type="match status" value="1"/>
</dbReference>
<reference evidence="2 3" key="1">
    <citation type="journal article" date="2016" name="Front. Microbiol.">
        <title>Genomic Resource of Rice Seed Associated Bacteria.</title>
        <authorList>
            <person name="Midha S."/>
            <person name="Bansal K."/>
            <person name="Sharma S."/>
            <person name="Kumar N."/>
            <person name="Patil P.P."/>
            <person name="Chaudhry V."/>
            <person name="Patil P.B."/>
        </authorList>
    </citation>
    <scope>NUCLEOTIDE SEQUENCE [LARGE SCALE GENOMIC DNA]</scope>
    <source>
        <strain evidence="2 3">NS258</strain>
    </source>
</reference>
<sequence length="305" mass="30601">GGSPLMAAVLAMSSVSVPSQVIAVYTPEAGYQGTDTFQYVAVGPGGTSAPATATIQVVGKVPMAQAITAVAIDGQPVSVELTTAATGGPFTAATVTSVSPADQATATIIAGGAANARTFRLQVTPKARFSGTITVGYTLANAFGTSTPAIVTVTVTARPNPAQDANVRAMSDAQAEAARRFSRTQLGNFMNHAETLHGADCARSTNGLRLGSTDLPYQRHMPGQPIEGSAPDGNLRTSRTTEASARDEAPVEASTGCGGKVGVWAGGTINIGTRDAITGRSKVSATTSGVSAGVDLHVAKGVTLG</sequence>
<organism evidence="2 3">
    <name type="scientific">Sphingomonas sanguinis</name>
    <dbReference type="NCBI Taxonomy" id="33051"/>
    <lineage>
        <taxon>Bacteria</taxon>
        <taxon>Pseudomonadati</taxon>
        <taxon>Pseudomonadota</taxon>
        <taxon>Alphaproteobacteria</taxon>
        <taxon>Sphingomonadales</taxon>
        <taxon>Sphingomonadaceae</taxon>
        <taxon>Sphingomonas</taxon>
    </lineage>
</organism>
<evidence type="ECO:0000313" key="3">
    <source>
        <dbReference type="Proteomes" id="UP000074410"/>
    </source>
</evidence>
<dbReference type="Pfam" id="PF17963">
    <property type="entry name" value="Big_9"/>
    <property type="match status" value="1"/>
</dbReference>
<evidence type="ECO:0000313" key="2">
    <source>
        <dbReference type="EMBL" id="KTW04759.1"/>
    </source>
</evidence>
<dbReference type="AlphaFoldDB" id="A0A147J408"/>
<accession>A0A147J408</accession>
<evidence type="ECO:0000256" key="1">
    <source>
        <dbReference type="SAM" id="MobiDB-lite"/>
    </source>
</evidence>
<feature type="non-terminal residue" evidence="2">
    <location>
        <position position="305"/>
    </location>
</feature>
<dbReference type="PATRIC" id="fig|33051.5.peg.1588"/>
<feature type="non-terminal residue" evidence="2">
    <location>
        <position position="1"/>
    </location>
</feature>
<dbReference type="EMBL" id="LDTC01000237">
    <property type="protein sequence ID" value="KTW04759.1"/>
    <property type="molecule type" value="Genomic_DNA"/>
</dbReference>